<comment type="subcellular location">
    <subcellularLocation>
        <location evidence="1">Cell membrane</location>
        <topology evidence="1">Multi-pass membrane protein</topology>
    </subcellularLocation>
</comment>
<dbReference type="PANTHER" id="PTHR43370">
    <property type="entry name" value="SUGAR ABC TRANSPORTER INTEGRAL MEMBRANE PROTEIN-RELATED"/>
    <property type="match status" value="1"/>
</dbReference>
<dbReference type="Proteomes" id="UP000268446">
    <property type="component" value="Unassembled WGS sequence"/>
</dbReference>
<feature type="transmembrane region" description="Helical" evidence="6">
    <location>
        <begin position="63"/>
        <end position="83"/>
    </location>
</feature>
<accession>A0A497EV72</accession>
<feature type="non-terminal residue" evidence="7">
    <location>
        <position position="145"/>
    </location>
</feature>
<dbReference type="EMBL" id="QMQZ01000075">
    <property type="protein sequence ID" value="RLE51137.1"/>
    <property type="molecule type" value="Genomic_DNA"/>
</dbReference>
<organism evidence="7 8">
    <name type="scientific">Thermoproteota archaeon</name>
    <dbReference type="NCBI Taxonomy" id="2056631"/>
    <lineage>
        <taxon>Archaea</taxon>
        <taxon>Thermoproteota</taxon>
    </lineage>
</organism>
<dbReference type="GO" id="GO:0003779">
    <property type="term" value="F:actin binding"/>
    <property type="evidence" value="ECO:0007669"/>
    <property type="project" value="InterPro"/>
</dbReference>
<dbReference type="PROSITE" id="PS00414">
    <property type="entry name" value="PROFILIN"/>
    <property type="match status" value="1"/>
</dbReference>
<protein>
    <submittedName>
        <fullName evidence="7">ABC transporter permease</fullName>
    </submittedName>
</protein>
<feature type="transmembrane region" description="Helical" evidence="6">
    <location>
        <begin position="95"/>
        <end position="114"/>
    </location>
</feature>
<reference evidence="7 8" key="1">
    <citation type="submission" date="2018-06" db="EMBL/GenBank/DDBJ databases">
        <title>Extensive metabolic versatility and redundancy in microbially diverse, dynamic hydrothermal sediments.</title>
        <authorList>
            <person name="Dombrowski N."/>
            <person name="Teske A."/>
            <person name="Baker B.J."/>
        </authorList>
    </citation>
    <scope>NUCLEOTIDE SEQUENCE [LARGE SCALE GENOMIC DNA]</scope>
    <source>
        <strain evidence="7">B29_G17</strain>
    </source>
</reference>
<evidence type="ECO:0000256" key="4">
    <source>
        <dbReference type="ARBA" id="ARBA00022989"/>
    </source>
</evidence>
<dbReference type="InterPro" id="IPR027310">
    <property type="entry name" value="Profilin_CS"/>
</dbReference>
<dbReference type="InterPro" id="IPR001851">
    <property type="entry name" value="ABC_transp_permease"/>
</dbReference>
<evidence type="ECO:0000256" key="6">
    <source>
        <dbReference type="SAM" id="Phobius"/>
    </source>
</evidence>
<dbReference type="Pfam" id="PF02653">
    <property type="entry name" value="BPD_transp_2"/>
    <property type="match status" value="1"/>
</dbReference>
<gene>
    <name evidence="7" type="ORF">DRJ20_02565</name>
</gene>
<evidence type="ECO:0000256" key="3">
    <source>
        <dbReference type="ARBA" id="ARBA00022692"/>
    </source>
</evidence>
<dbReference type="AlphaFoldDB" id="A0A497EV72"/>
<feature type="transmembrane region" description="Helical" evidence="6">
    <location>
        <begin position="6"/>
        <end position="24"/>
    </location>
</feature>
<dbReference type="GO" id="GO:0005886">
    <property type="term" value="C:plasma membrane"/>
    <property type="evidence" value="ECO:0007669"/>
    <property type="project" value="UniProtKB-SubCell"/>
</dbReference>
<evidence type="ECO:0000256" key="2">
    <source>
        <dbReference type="ARBA" id="ARBA00022475"/>
    </source>
</evidence>
<name>A0A497EV72_9CREN</name>
<keyword evidence="2" id="KW-1003">Cell membrane</keyword>
<evidence type="ECO:0000256" key="1">
    <source>
        <dbReference type="ARBA" id="ARBA00004651"/>
    </source>
</evidence>
<evidence type="ECO:0000313" key="8">
    <source>
        <dbReference type="Proteomes" id="UP000268446"/>
    </source>
</evidence>
<comment type="caution">
    <text evidence="7">The sequence shown here is derived from an EMBL/GenBank/DDBJ whole genome shotgun (WGS) entry which is preliminary data.</text>
</comment>
<dbReference type="GO" id="GO:0022857">
    <property type="term" value="F:transmembrane transporter activity"/>
    <property type="evidence" value="ECO:0007669"/>
    <property type="project" value="InterPro"/>
</dbReference>
<keyword evidence="4 6" id="KW-1133">Transmembrane helix</keyword>
<dbReference type="PANTHER" id="PTHR43370:SF2">
    <property type="entry name" value="ABC TRANSPORTER PERMEASE PROTEIN"/>
    <property type="match status" value="1"/>
</dbReference>
<proteinExistence type="predicted"/>
<evidence type="ECO:0000313" key="7">
    <source>
        <dbReference type="EMBL" id="RLE51137.1"/>
    </source>
</evidence>
<sequence>MSWQSYIETLLYSMIRAGTPLLIGTLGEIYAERSGVLNLGVEGMVIIGAVTGYVVTLTTGNPWLGIIAAAFAGGALSLIHAFFSISLRANQVVSGLALTMLGLGLSSVIGRLYIGIPLPSSITPFEIPVLSKLPIIGPAIFSQDP</sequence>
<feature type="transmembrane region" description="Helical" evidence="6">
    <location>
        <begin position="36"/>
        <end position="57"/>
    </location>
</feature>
<evidence type="ECO:0000256" key="5">
    <source>
        <dbReference type="ARBA" id="ARBA00023136"/>
    </source>
</evidence>
<keyword evidence="3 6" id="KW-0812">Transmembrane</keyword>
<keyword evidence="5 6" id="KW-0472">Membrane</keyword>